<protein>
    <submittedName>
        <fullName evidence="6">Fumarate reductase subunit C</fullName>
    </submittedName>
</protein>
<evidence type="ECO:0000256" key="1">
    <source>
        <dbReference type="ARBA" id="ARBA00022475"/>
    </source>
</evidence>
<organism evidence="6 7">
    <name type="scientific">Rhodoblastus acidophilus</name>
    <name type="common">Rhodopseudomonas acidophila</name>
    <dbReference type="NCBI Taxonomy" id="1074"/>
    <lineage>
        <taxon>Bacteria</taxon>
        <taxon>Pseudomonadati</taxon>
        <taxon>Pseudomonadota</taxon>
        <taxon>Alphaproteobacteria</taxon>
        <taxon>Hyphomicrobiales</taxon>
        <taxon>Rhodoblastaceae</taxon>
        <taxon>Rhodoblastus</taxon>
    </lineage>
</organism>
<dbReference type="OrthoDB" id="8909678at2"/>
<dbReference type="InterPro" id="IPR003510">
    <property type="entry name" value="Fumarate_red_C"/>
</dbReference>
<dbReference type="AlphaFoldDB" id="A0A212S623"/>
<dbReference type="RefSeq" id="WP_088522054.1">
    <property type="nucleotide sequence ID" value="NZ_FYDG01000013.1"/>
</dbReference>
<evidence type="ECO:0000313" key="7">
    <source>
        <dbReference type="Proteomes" id="UP000198418"/>
    </source>
</evidence>
<sequence>MNESRPYRRPAPKDWWAKAPYRAYTVREMSGLAVAGYGAVLFAGLYSLSQGPESWAAYVRFLQSPVSLLLHAALLAAVLYHVKTWFQILPKTMPKLILGRAPVAQRTITRVATIFAGACSLALVLITLGVAR</sequence>
<keyword evidence="2 5" id="KW-0812">Transmembrane</keyword>
<evidence type="ECO:0000313" key="6">
    <source>
        <dbReference type="EMBL" id="SNB80631.1"/>
    </source>
</evidence>
<dbReference type="Gene3D" id="1.20.1300.10">
    <property type="entry name" value="Fumarate reductase/succinate dehydrogenase, transmembrane subunit"/>
    <property type="match status" value="1"/>
</dbReference>
<keyword evidence="7" id="KW-1185">Reference proteome</keyword>
<dbReference type="GO" id="GO:0016020">
    <property type="term" value="C:membrane"/>
    <property type="evidence" value="ECO:0007669"/>
    <property type="project" value="InterPro"/>
</dbReference>
<gene>
    <name evidence="6" type="ORF">SAMN06265338_11362</name>
</gene>
<dbReference type="EMBL" id="FYDG01000013">
    <property type="protein sequence ID" value="SNB80631.1"/>
    <property type="molecule type" value="Genomic_DNA"/>
</dbReference>
<evidence type="ECO:0000256" key="3">
    <source>
        <dbReference type="ARBA" id="ARBA00022989"/>
    </source>
</evidence>
<dbReference type="InterPro" id="IPR034804">
    <property type="entry name" value="SQR/QFR_C/D"/>
</dbReference>
<evidence type="ECO:0000256" key="5">
    <source>
        <dbReference type="SAM" id="Phobius"/>
    </source>
</evidence>
<evidence type="ECO:0000256" key="4">
    <source>
        <dbReference type="ARBA" id="ARBA00023136"/>
    </source>
</evidence>
<evidence type="ECO:0000256" key="2">
    <source>
        <dbReference type="ARBA" id="ARBA00022692"/>
    </source>
</evidence>
<dbReference type="Proteomes" id="UP000198418">
    <property type="component" value="Unassembled WGS sequence"/>
</dbReference>
<accession>A0A212S623</accession>
<feature type="transmembrane region" description="Helical" evidence="5">
    <location>
        <begin position="107"/>
        <end position="131"/>
    </location>
</feature>
<dbReference type="SUPFAM" id="SSF81343">
    <property type="entry name" value="Fumarate reductase respiratory complex transmembrane subunits"/>
    <property type="match status" value="1"/>
</dbReference>
<keyword evidence="4 5" id="KW-0472">Membrane</keyword>
<feature type="transmembrane region" description="Helical" evidence="5">
    <location>
        <begin position="68"/>
        <end position="86"/>
    </location>
</feature>
<keyword evidence="1" id="KW-1003">Cell membrane</keyword>
<feature type="transmembrane region" description="Helical" evidence="5">
    <location>
        <begin position="29"/>
        <end position="48"/>
    </location>
</feature>
<reference evidence="7" key="1">
    <citation type="submission" date="2017-06" db="EMBL/GenBank/DDBJ databases">
        <authorList>
            <person name="Varghese N."/>
            <person name="Submissions S."/>
        </authorList>
    </citation>
    <scope>NUCLEOTIDE SEQUENCE [LARGE SCALE GENOMIC DNA]</scope>
    <source>
        <strain evidence="7">DSM 137</strain>
    </source>
</reference>
<name>A0A212S623_RHOAC</name>
<keyword evidence="3 5" id="KW-1133">Transmembrane helix</keyword>
<proteinExistence type="predicted"/>
<dbReference type="Pfam" id="PF02300">
    <property type="entry name" value="Fumarate_red_C"/>
    <property type="match status" value="1"/>
</dbReference>